<reference evidence="1" key="1">
    <citation type="journal article" date="2020" name="Nature">
        <title>Giant virus diversity and host interactions through global metagenomics.</title>
        <authorList>
            <person name="Schulz F."/>
            <person name="Roux S."/>
            <person name="Paez-Espino D."/>
            <person name="Jungbluth S."/>
            <person name="Walsh D.A."/>
            <person name="Denef V.J."/>
            <person name="McMahon K.D."/>
            <person name="Konstantinidis K.T."/>
            <person name="Eloe-Fadrosh E.A."/>
            <person name="Kyrpides N.C."/>
            <person name="Woyke T."/>
        </authorList>
    </citation>
    <scope>NUCLEOTIDE SEQUENCE</scope>
    <source>
        <strain evidence="1">GVMAG-M-3300025699-48</strain>
    </source>
</reference>
<dbReference type="InterPro" id="IPR011049">
    <property type="entry name" value="Serralysin-like_metalloprot_C"/>
</dbReference>
<proteinExistence type="predicted"/>
<dbReference type="AlphaFoldDB" id="A0A6C0J2Z8"/>
<dbReference type="EMBL" id="MN740306">
    <property type="protein sequence ID" value="QHT99229.1"/>
    <property type="molecule type" value="Genomic_DNA"/>
</dbReference>
<sequence length="732" mass="75141">MSWASETEANNLDQTYIKDFLDVKGNIINRTGYLTVLDGDVSFNTGNLYVGGDVDIIGNITGNYPDNSIPATAINGQVEATPNFNGDVAMDGNLTVANKILYSNMYSTVDDLPDASTYHGMFAHVHADGGAYFSHSGSWHQLANIESPNFTGAVTMNGITVGTGNSSSTDNTVVGFESGKAFSTGLRNTSVGTSTLSAITSGTDNTALGYGAGSNSTGIENSFMGSYSGLYNVAGSNNTSLGYLSLLCNVAGTNNVAIGHNAIFGSQNNDSTNNTAVGSSSLKAVQVGANNNTAIGFNSGATNTTGTNNTYLGEGADSNSNSFSNSTAVGSGSKITKSDQIVLGKSTSPPEVYIPGRVGVGNNNPMTMMQIGPDLATDYGYNYDENALLVTHPTPISDTAVNDPMTVLYLARDGIPSTSNSVRAAFKLSKYEYIGAQNPKSRLDIGLLENYNDNEPSVLTLLGNGEVQIPGSLVVQGTATAPTVSGTADSTDNIATTAFVQAVVATVDAGSMATDIANKANKENAALTGTPTAPTAGSTTDTTQIATTAFVQERITTIIGGAPAALDTLKEITDALTGADNTAGAITTTIADNATAITTEKTRAETAEGVLQTNIDNLNTSVSGGSTFVNATDFAHYSKPIHVGGSTEPTDASLKVTGNIKTSGDVIFAGNLKQDDGAGNLTDFQGGAFSIEAGGFAHYSDNIHIGGSTAPSDGSKLEVTGDIKMSGVIRQW</sequence>
<accession>A0A6C0J2Z8</accession>
<evidence type="ECO:0000313" key="1">
    <source>
        <dbReference type="EMBL" id="QHT99229.1"/>
    </source>
</evidence>
<protein>
    <submittedName>
        <fullName evidence="1">Uncharacterized protein</fullName>
    </submittedName>
</protein>
<dbReference type="Gene3D" id="2.150.10.10">
    <property type="entry name" value="Serralysin-like metalloprotease, C-terminal"/>
    <property type="match status" value="1"/>
</dbReference>
<name>A0A6C0J2Z8_9ZZZZ</name>
<organism evidence="1">
    <name type="scientific">viral metagenome</name>
    <dbReference type="NCBI Taxonomy" id="1070528"/>
    <lineage>
        <taxon>unclassified sequences</taxon>
        <taxon>metagenomes</taxon>
        <taxon>organismal metagenomes</taxon>
    </lineage>
</organism>